<dbReference type="Pfam" id="PF03610">
    <property type="entry name" value="EIIA-man"/>
    <property type="match status" value="1"/>
</dbReference>
<dbReference type="RefSeq" id="WP_222199604.1">
    <property type="nucleotide sequence ID" value="NZ_JAIMFO010000007.1"/>
</dbReference>
<protein>
    <recommendedName>
        <fullName evidence="2">PTS EIIA type-4 domain-containing protein</fullName>
    </recommendedName>
</protein>
<keyword evidence="1" id="KW-0808">Transferase</keyword>
<dbReference type="Gene3D" id="3.40.50.510">
    <property type="entry name" value="Phosphotransferase system, mannose-type IIA component"/>
    <property type="match status" value="1"/>
</dbReference>
<gene>
    <name evidence="3" type="ORF">K6V98_05865</name>
</gene>
<accession>A0ABS7MLA4</accession>
<proteinExistence type="predicted"/>
<reference evidence="3 4" key="1">
    <citation type="submission" date="2021-08" db="EMBL/GenBank/DDBJ databases">
        <title>Collinsella faecalis sp. nov. isolated from swine faeces.</title>
        <authorList>
            <person name="Oh B.S."/>
            <person name="Lee J.H."/>
        </authorList>
    </citation>
    <scope>NUCLEOTIDE SEQUENCE [LARGE SCALE GENOMIC DNA]</scope>
    <source>
        <strain evidence="3 4">AGMB00827</strain>
    </source>
</reference>
<sequence length="140" mass="14794">MAQIIIASHGGLAAGIVDSIRMIAGGVADGIESYGLLPGESADDFRQELEERIKASDEQFIILCDILGGSVHTTLLRLTHLPNVLIFSGVTLALALEVALTAQDIVSAERAEELIAGAREGMTVRIGGFSLVAEDEDEDF</sequence>
<dbReference type="EMBL" id="JAIMFO010000007">
    <property type="protein sequence ID" value="MBY4797875.1"/>
    <property type="molecule type" value="Genomic_DNA"/>
</dbReference>
<evidence type="ECO:0000313" key="3">
    <source>
        <dbReference type="EMBL" id="MBY4797875.1"/>
    </source>
</evidence>
<evidence type="ECO:0000313" key="4">
    <source>
        <dbReference type="Proteomes" id="UP000700908"/>
    </source>
</evidence>
<name>A0ABS7MLA4_9ACTN</name>
<feature type="domain" description="PTS EIIA type-4" evidence="2">
    <location>
        <begin position="1"/>
        <end position="122"/>
    </location>
</feature>
<dbReference type="InterPro" id="IPR051471">
    <property type="entry name" value="Bacterial_PTS_sugar_comp"/>
</dbReference>
<comment type="caution">
    <text evidence="3">The sequence shown here is derived from an EMBL/GenBank/DDBJ whole genome shotgun (WGS) entry which is preliminary data.</text>
</comment>
<organism evidence="3 4">
    <name type="scientific">Collinsella ureilytica</name>
    <dbReference type="NCBI Taxonomy" id="2869515"/>
    <lineage>
        <taxon>Bacteria</taxon>
        <taxon>Bacillati</taxon>
        <taxon>Actinomycetota</taxon>
        <taxon>Coriobacteriia</taxon>
        <taxon>Coriobacteriales</taxon>
        <taxon>Coriobacteriaceae</taxon>
        <taxon>Collinsella</taxon>
    </lineage>
</organism>
<dbReference type="PANTHER" id="PTHR33799:SF1">
    <property type="entry name" value="PTS SYSTEM MANNOSE-SPECIFIC EIIAB COMPONENT-RELATED"/>
    <property type="match status" value="1"/>
</dbReference>
<keyword evidence="4" id="KW-1185">Reference proteome</keyword>
<dbReference type="Proteomes" id="UP000700908">
    <property type="component" value="Unassembled WGS sequence"/>
</dbReference>
<evidence type="ECO:0000256" key="1">
    <source>
        <dbReference type="ARBA" id="ARBA00022679"/>
    </source>
</evidence>
<dbReference type="InterPro" id="IPR036662">
    <property type="entry name" value="PTS_EIIA_man-typ_sf"/>
</dbReference>
<dbReference type="PROSITE" id="PS51096">
    <property type="entry name" value="PTS_EIIA_TYPE_4"/>
    <property type="match status" value="1"/>
</dbReference>
<evidence type="ECO:0000259" key="2">
    <source>
        <dbReference type="PROSITE" id="PS51096"/>
    </source>
</evidence>
<dbReference type="InterPro" id="IPR004701">
    <property type="entry name" value="PTS_EIIA_man-typ"/>
</dbReference>
<dbReference type="SUPFAM" id="SSF53062">
    <property type="entry name" value="PTS system fructose IIA component-like"/>
    <property type="match status" value="1"/>
</dbReference>
<dbReference type="PANTHER" id="PTHR33799">
    <property type="entry name" value="PTS PERMEASE-RELATED-RELATED"/>
    <property type="match status" value="1"/>
</dbReference>